<organism evidence="1 2">
    <name type="scientific">Desmophyllum pertusum</name>
    <dbReference type="NCBI Taxonomy" id="174260"/>
    <lineage>
        <taxon>Eukaryota</taxon>
        <taxon>Metazoa</taxon>
        <taxon>Cnidaria</taxon>
        <taxon>Anthozoa</taxon>
        <taxon>Hexacorallia</taxon>
        <taxon>Scleractinia</taxon>
        <taxon>Caryophylliina</taxon>
        <taxon>Caryophylliidae</taxon>
        <taxon>Desmophyllum</taxon>
    </lineage>
</organism>
<dbReference type="Proteomes" id="UP001163046">
    <property type="component" value="Unassembled WGS sequence"/>
</dbReference>
<keyword evidence="2" id="KW-1185">Reference proteome</keyword>
<gene>
    <name evidence="1" type="ORF">OS493_038809</name>
</gene>
<comment type="caution">
    <text evidence="1">The sequence shown here is derived from an EMBL/GenBank/DDBJ whole genome shotgun (WGS) entry which is preliminary data.</text>
</comment>
<protein>
    <submittedName>
        <fullName evidence="1">Uncharacterized protein</fullName>
    </submittedName>
</protein>
<dbReference type="AlphaFoldDB" id="A0A9W9ZUY0"/>
<evidence type="ECO:0000313" key="1">
    <source>
        <dbReference type="EMBL" id="KAJ7388281.1"/>
    </source>
</evidence>
<name>A0A9W9ZUY0_9CNID</name>
<reference evidence="1" key="1">
    <citation type="submission" date="2023-01" db="EMBL/GenBank/DDBJ databases">
        <title>Genome assembly of the deep-sea coral Lophelia pertusa.</title>
        <authorList>
            <person name="Herrera S."/>
            <person name="Cordes E."/>
        </authorList>
    </citation>
    <scope>NUCLEOTIDE SEQUENCE</scope>
    <source>
        <strain evidence="1">USNM1676648</strain>
        <tissue evidence="1">Polyp</tissue>
    </source>
</reference>
<accession>A0A9W9ZUY0</accession>
<evidence type="ECO:0000313" key="2">
    <source>
        <dbReference type="Proteomes" id="UP001163046"/>
    </source>
</evidence>
<proteinExistence type="predicted"/>
<sequence length="58" mass="6346">MIVFVLNLSASGDKEQIKCKVNKNTPSRKISQSIKSAIGINKDRKSPTANGRVINLSF</sequence>
<dbReference type="EMBL" id="MU825518">
    <property type="protein sequence ID" value="KAJ7388281.1"/>
    <property type="molecule type" value="Genomic_DNA"/>
</dbReference>